<dbReference type="SMART" id="SM00382">
    <property type="entry name" value="AAA"/>
    <property type="match status" value="1"/>
</dbReference>
<evidence type="ECO:0000256" key="4">
    <source>
        <dbReference type="ARBA" id="ARBA00038388"/>
    </source>
</evidence>
<dbReference type="GO" id="GO:0098796">
    <property type="term" value="C:membrane protein complex"/>
    <property type="evidence" value="ECO:0007669"/>
    <property type="project" value="UniProtKB-ARBA"/>
</dbReference>
<keyword evidence="7" id="KW-1185">Reference proteome</keyword>
<keyword evidence="3 6" id="KW-0067">ATP-binding</keyword>
<dbReference type="PROSITE" id="PS00211">
    <property type="entry name" value="ABC_TRANSPORTER_1"/>
    <property type="match status" value="1"/>
</dbReference>
<dbReference type="SUPFAM" id="SSF52540">
    <property type="entry name" value="P-loop containing nucleoside triphosphate hydrolases"/>
    <property type="match status" value="1"/>
</dbReference>
<dbReference type="RefSeq" id="WP_281791982.1">
    <property type="nucleotide sequence ID" value="NZ_BSDR01000001.1"/>
</dbReference>
<dbReference type="InterPro" id="IPR017911">
    <property type="entry name" value="MacB-like_ATP-bd"/>
</dbReference>
<dbReference type="GO" id="GO:0005524">
    <property type="term" value="F:ATP binding"/>
    <property type="evidence" value="ECO:0007669"/>
    <property type="project" value="UniProtKB-KW"/>
</dbReference>
<evidence type="ECO:0000256" key="3">
    <source>
        <dbReference type="ARBA" id="ARBA00022840"/>
    </source>
</evidence>
<dbReference type="InterPro" id="IPR027417">
    <property type="entry name" value="P-loop_NTPase"/>
</dbReference>
<sequence>MTILEARQITKTYAVGDRNICVLDNVSVAVPAGEFLVIKGSSGSGKTTLLTLLSGLDKPSSGRILIEGRDITDLKEDELAPLRNTTIGFVFQSFHLAPSLTAMENIMFPAELRRDVRAEEKAEILLRRVGLIERSHNFPHQLSGGEKQRVAICRALINDPKIVFADEPTGNLDSANGKAVLELLLELQKERQSTLVLVTHSTEIAEMADRVVLLKDGKIVCDGARVH</sequence>
<evidence type="ECO:0000256" key="2">
    <source>
        <dbReference type="ARBA" id="ARBA00022741"/>
    </source>
</evidence>
<evidence type="ECO:0000256" key="1">
    <source>
        <dbReference type="ARBA" id="ARBA00022448"/>
    </source>
</evidence>
<dbReference type="InterPro" id="IPR017871">
    <property type="entry name" value="ABC_transporter-like_CS"/>
</dbReference>
<reference evidence="6" key="1">
    <citation type="submission" date="2022-12" db="EMBL/GenBank/DDBJ databases">
        <title>Reference genome sequencing for broad-spectrum identification of bacterial and archaeal isolates by mass spectrometry.</title>
        <authorList>
            <person name="Sekiguchi Y."/>
            <person name="Tourlousse D.M."/>
        </authorList>
    </citation>
    <scope>NUCLEOTIDE SEQUENCE</scope>
    <source>
        <strain evidence="6">ASRB1</strain>
    </source>
</reference>
<dbReference type="InterPro" id="IPR003593">
    <property type="entry name" value="AAA+_ATPase"/>
</dbReference>
<evidence type="ECO:0000313" key="6">
    <source>
        <dbReference type="EMBL" id="GLI32964.1"/>
    </source>
</evidence>
<dbReference type="CDD" id="cd03255">
    <property type="entry name" value="ABC_MJ0796_LolCDE_FtsE"/>
    <property type="match status" value="1"/>
</dbReference>
<name>A0A9W6D0Y1_9BACT</name>
<gene>
    <name evidence="6" type="ORF">DAMNIGENAA_03970</name>
</gene>
<evidence type="ECO:0000259" key="5">
    <source>
        <dbReference type="PROSITE" id="PS50893"/>
    </source>
</evidence>
<accession>A0A9W6D0Y1</accession>
<dbReference type="Pfam" id="PF00005">
    <property type="entry name" value="ABC_tran"/>
    <property type="match status" value="1"/>
</dbReference>
<comment type="similarity">
    <text evidence="4">Belongs to the ABC transporter superfamily. Macrolide exporter (TC 3.A.1.122) family.</text>
</comment>
<comment type="caution">
    <text evidence="6">The sequence shown here is derived from an EMBL/GenBank/DDBJ whole genome shotgun (WGS) entry which is preliminary data.</text>
</comment>
<dbReference type="Gene3D" id="3.40.50.300">
    <property type="entry name" value="P-loop containing nucleotide triphosphate hydrolases"/>
    <property type="match status" value="1"/>
</dbReference>
<dbReference type="InterPro" id="IPR003439">
    <property type="entry name" value="ABC_transporter-like_ATP-bd"/>
</dbReference>
<dbReference type="InterPro" id="IPR015854">
    <property type="entry name" value="ABC_transpr_LolD-like"/>
</dbReference>
<dbReference type="GO" id="GO:0022857">
    <property type="term" value="F:transmembrane transporter activity"/>
    <property type="evidence" value="ECO:0007669"/>
    <property type="project" value="UniProtKB-ARBA"/>
</dbReference>
<dbReference type="Proteomes" id="UP001144372">
    <property type="component" value="Unassembled WGS sequence"/>
</dbReference>
<dbReference type="PANTHER" id="PTHR24220">
    <property type="entry name" value="IMPORT ATP-BINDING PROTEIN"/>
    <property type="match status" value="1"/>
</dbReference>
<dbReference type="PROSITE" id="PS50893">
    <property type="entry name" value="ABC_TRANSPORTER_2"/>
    <property type="match status" value="1"/>
</dbReference>
<feature type="domain" description="ABC transporter" evidence="5">
    <location>
        <begin position="4"/>
        <end position="226"/>
    </location>
</feature>
<dbReference type="GO" id="GO:0016887">
    <property type="term" value="F:ATP hydrolysis activity"/>
    <property type="evidence" value="ECO:0007669"/>
    <property type="project" value="InterPro"/>
</dbReference>
<dbReference type="AlphaFoldDB" id="A0A9W6D0Y1"/>
<keyword evidence="1" id="KW-0813">Transport</keyword>
<keyword evidence="2" id="KW-0547">Nucleotide-binding</keyword>
<dbReference type="FunFam" id="3.40.50.300:FF:000032">
    <property type="entry name" value="Export ABC transporter ATP-binding protein"/>
    <property type="match status" value="1"/>
</dbReference>
<dbReference type="GO" id="GO:0005886">
    <property type="term" value="C:plasma membrane"/>
    <property type="evidence" value="ECO:0007669"/>
    <property type="project" value="TreeGrafter"/>
</dbReference>
<proteinExistence type="inferred from homology"/>
<protein>
    <submittedName>
        <fullName evidence="6">ABC transporter ATP-binding protein</fullName>
    </submittedName>
</protein>
<organism evidence="6 7">
    <name type="scientific">Desulforhabdus amnigena</name>
    <dbReference type="NCBI Taxonomy" id="40218"/>
    <lineage>
        <taxon>Bacteria</taxon>
        <taxon>Pseudomonadati</taxon>
        <taxon>Thermodesulfobacteriota</taxon>
        <taxon>Syntrophobacteria</taxon>
        <taxon>Syntrophobacterales</taxon>
        <taxon>Syntrophobacteraceae</taxon>
        <taxon>Desulforhabdus</taxon>
    </lineage>
</organism>
<evidence type="ECO:0000313" key="7">
    <source>
        <dbReference type="Proteomes" id="UP001144372"/>
    </source>
</evidence>
<dbReference type="EMBL" id="BSDR01000001">
    <property type="protein sequence ID" value="GLI32964.1"/>
    <property type="molecule type" value="Genomic_DNA"/>
</dbReference>